<proteinExistence type="predicted"/>
<gene>
    <name evidence="2" type="ORF">CRI94_13380</name>
</gene>
<feature type="signal peptide" evidence="1">
    <location>
        <begin position="1"/>
        <end position="28"/>
    </location>
</feature>
<dbReference type="Proteomes" id="UP000220102">
    <property type="component" value="Unassembled WGS sequence"/>
</dbReference>
<feature type="chain" id="PRO_5013400785" description="Outer membrane protein beta-barrel domain-containing protein" evidence="1">
    <location>
        <begin position="29"/>
        <end position="221"/>
    </location>
</feature>
<organism evidence="2 3">
    <name type="scientific">Longibacter salinarum</name>
    <dbReference type="NCBI Taxonomy" id="1850348"/>
    <lineage>
        <taxon>Bacteria</taxon>
        <taxon>Pseudomonadati</taxon>
        <taxon>Rhodothermota</taxon>
        <taxon>Rhodothermia</taxon>
        <taxon>Rhodothermales</taxon>
        <taxon>Salisaetaceae</taxon>
        <taxon>Longibacter</taxon>
    </lineage>
</organism>
<sequence>MISHAVRVGLALFVVLLSLSAGSSGAVAQALGIEVGMTRAGYGNALQRPAGIGGYLDLPVRERFAIRLAGSHQTEHRSIRRSPCTGLVLPGSNCSERPFDGDARMSVIAAGVAVQPIEPAAGFLPELYVLATGTSVDAVFTEQGGDGEVRPIAPDGFSVGWAAGGQVHYLITPLVGLSGRIGVHAPQLGACGQDAWFPFCEDRTLLEFAVGLRMNWSMLVR</sequence>
<keyword evidence="1" id="KW-0732">Signal</keyword>
<dbReference type="AlphaFoldDB" id="A0A2A8CV81"/>
<dbReference type="EMBL" id="PDEQ01000007">
    <property type="protein sequence ID" value="PEN12513.1"/>
    <property type="molecule type" value="Genomic_DNA"/>
</dbReference>
<evidence type="ECO:0008006" key="4">
    <source>
        <dbReference type="Google" id="ProtNLM"/>
    </source>
</evidence>
<comment type="caution">
    <text evidence="2">The sequence shown here is derived from an EMBL/GenBank/DDBJ whole genome shotgun (WGS) entry which is preliminary data.</text>
</comment>
<evidence type="ECO:0000313" key="2">
    <source>
        <dbReference type="EMBL" id="PEN12513.1"/>
    </source>
</evidence>
<protein>
    <recommendedName>
        <fullName evidence="4">Outer membrane protein beta-barrel domain-containing protein</fullName>
    </recommendedName>
</protein>
<reference evidence="2 3" key="1">
    <citation type="submission" date="2017-10" db="EMBL/GenBank/DDBJ databases">
        <title>Draft genome of Longibacter Salinarum.</title>
        <authorList>
            <person name="Goh K.M."/>
            <person name="Shamsir M.S."/>
            <person name="Lim S.W."/>
        </authorList>
    </citation>
    <scope>NUCLEOTIDE SEQUENCE [LARGE SCALE GENOMIC DNA]</scope>
    <source>
        <strain evidence="2 3">KCTC 52045</strain>
    </source>
</reference>
<name>A0A2A8CV81_9BACT</name>
<keyword evidence="3" id="KW-1185">Reference proteome</keyword>
<accession>A0A2A8CV81</accession>
<evidence type="ECO:0000313" key="3">
    <source>
        <dbReference type="Proteomes" id="UP000220102"/>
    </source>
</evidence>
<evidence type="ECO:0000256" key="1">
    <source>
        <dbReference type="SAM" id="SignalP"/>
    </source>
</evidence>